<dbReference type="PANTHER" id="PTHR43861">
    <property type="entry name" value="TRANS-ACONITATE 2-METHYLTRANSFERASE-RELATED"/>
    <property type="match status" value="1"/>
</dbReference>
<evidence type="ECO:0000256" key="5">
    <source>
        <dbReference type="HAMAP-Rule" id="MF_00560"/>
    </source>
</evidence>
<organism evidence="6 7">
    <name type="scientific">Microtetraspora malaysiensis</name>
    <dbReference type="NCBI Taxonomy" id="161358"/>
    <lineage>
        <taxon>Bacteria</taxon>
        <taxon>Bacillati</taxon>
        <taxon>Actinomycetota</taxon>
        <taxon>Actinomycetes</taxon>
        <taxon>Streptosporangiales</taxon>
        <taxon>Streptosporangiaceae</taxon>
        <taxon>Microtetraspora</taxon>
    </lineage>
</organism>
<reference evidence="6 7" key="1">
    <citation type="submission" date="2024-10" db="EMBL/GenBank/DDBJ databases">
        <title>The Natural Products Discovery Center: Release of the First 8490 Sequenced Strains for Exploring Actinobacteria Biosynthetic Diversity.</title>
        <authorList>
            <person name="Kalkreuter E."/>
            <person name="Kautsar S.A."/>
            <person name="Yang D."/>
            <person name="Bader C.D."/>
            <person name="Teijaro C.N."/>
            <person name="Fluegel L."/>
            <person name="Davis C.M."/>
            <person name="Simpson J.R."/>
            <person name="Lauterbach L."/>
            <person name="Steele A.D."/>
            <person name="Gui C."/>
            <person name="Meng S."/>
            <person name="Li G."/>
            <person name="Viehrig K."/>
            <person name="Ye F."/>
            <person name="Su P."/>
            <person name="Kiefer A.F."/>
            <person name="Nichols A."/>
            <person name="Cepeda A.J."/>
            <person name="Yan W."/>
            <person name="Fan B."/>
            <person name="Jiang Y."/>
            <person name="Adhikari A."/>
            <person name="Zheng C.-J."/>
            <person name="Schuster L."/>
            <person name="Cowan T.M."/>
            <person name="Smanski M.J."/>
            <person name="Chevrette M.G."/>
            <person name="De Carvalho L.P.S."/>
            <person name="Shen B."/>
        </authorList>
    </citation>
    <scope>NUCLEOTIDE SEQUENCE [LARGE SCALE GENOMIC DNA]</scope>
    <source>
        <strain evidence="6 7">NPDC002173</strain>
    </source>
</reference>
<dbReference type="RefSeq" id="WP_387409094.1">
    <property type="nucleotide sequence ID" value="NZ_JBIASD010000003.1"/>
</dbReference>
<dbReference type="SUPFAM" id="SSF53335">
    <property type="entry name" value="S-adenosyl-L-methionine-dependent methyltransferases"/>
    <property type="match status" value="1"/>
</dbReference>
<keyword evidence="1 5" id="KW-0963">Cytoplasm</keyword>
<keyword evidence="2 5" id="KW-0489">Methyltransferase</keyword>
<dbReference type="NCBIfam" id="NF010703">
    <property type="entry name" value="PRK14103.1"/>
    <property type="match status" value="1"/>
</dbReference>
<keyword evidence="7" id="KW-1185">Reference proteome</keyword>
<name>A0ABW6SJL7_9ACTN</name>
<evidence type="ECO:0000256" key="4">
    <source>
        <dbReference type="ARBA" id="ARBA00022691"/>
    </source>
</evidence>
<comment type="caution">
    <text evidence="6">The sequence shown here is derived from an EMBL/GenBank/DDBJ whole genome shotgun (WGS) entry which is preliminary data.</text>
</comment>
<dbReference type="EC" id="2.1.1.144" evidence="5"/>
<evidence type="ECO:0000313" key="6">
    <source>
        <dbReference type="EMBL" id="MFF3665076.1"/>
    </source>
</evidence>
<comment type="function">
    <text evidence="5">Catalyzes the S-adenosylmethionine monomethyl esterification of trans-aconitate.</text>
</comment>
<sequence length="257" mass="28525">MGSDIWDPAVYRAYADERSRPFRDLLARVAARNPAYVVDLGCGTGELTAELAGRWPTATVHGVDSSASMIEKAPGGERLGFEVADVRDWRPSRPVDVIVSNAVLQWVPEHRELLARWVTHLTPDGWLAFQVPGNFDAPSHTVIRGLCRTPAWRDELGDLVRDAPVGEPVEYLELLAGLGCAVDAWETTYIHVLPGADAVLGWVRGTALRPMFNRLSPDRHAAFLAECGRLLAEAYPRRPYGTAFPFRRIFVVARKKE</sequence>
<gene>
    <name evidence="5" type="primary">tam</name>
    <name evidence="6" type="ORF">ACFYXI_05725</name>
</gene>
<dbReference type="Gene3D" id="3.40.50.150">
    <property type="entry name" value="Vaccinia Virus protein VP39"/>
    <property type="match status" value="1"/>
</dbReference>
<comment type="catalytic activity">
    <reaction evidence="5">
        <text>trans-aconitate + S-adenosyl-L-methionine = (E)-3-(methoxycarbonyl)pent-2-enedioate + S-adenosyl-L-homocysteine</text>
        <dbReference type="Rhea" id="RHEA:14969"/>
        <dbReference type="ChEBI" id="CHEBI:15708"/>
        <dbReference type="ChEBI" id="CHEBI:57470"/>
        <dbReference type="ChEBI" id="CHEBI:57856"/>
        <dbReference type="ChEBI" id="CHEBI:59789"/>
        <dbReference type="EC" id="2.1.1.144"/>
    </reaction>
</comment>
<dbReference type="EMBL" id="JBIASD010000003">
    <property type="protein sequence ID" value="MFF3665076.1"/>
    <property type="molecule type" value="Genomic_DNA"/>
</dbReference>
<dbReference type="Proteomes" id="UP001602013">
    <property type="component" value="Unassembled WGS sequence"/>
</dbReference>
<dbReference type="PANTHER" id="PTHR43861:SF1">
    <property type="entry name" value="TRANS-ACONITATE 2-METHYLTRANSFERASE"/>
    <property type="match status" value="1"/>
</dbReference>
<protein>
    <recommendedName>
        <fullName evidence="5">Trans-aconitate 2-methyltransferase</fullName>
        <ecNumber evidence="5">2.1.1.144</ecNumber>
    </recommendedName>
</protein>
<proteinExistence type="inferred from homology"/>
<dbReference type="InterPro" id="IPR023149">
    <property type="entry name" value="Trans_acon_MeTrfase_C"/>
</dbReference>
<dbReference type="InterPro" id="IPR023506">
    <property type="entry name" value="Trans-aconitate_MeTrfase"/>
</dbReference>
<dbReference type="CDD" id="cd02440">
    <property type="entry name" value="AdoMet_MTases"/>
    <property type="match status" value="1"/>
</dbReference>
<comment type="subcellular location">
    <subcellularLocation>
        <location evidence="5">Cytoplasm</location>
    </subcellularLocation>
</comment>
<evidence type="ECO:0000256" key="1">
    <source>
        <dbReference type="ARBA" id="ARBA00022490"/>
    </source>
</evidence>
<dbReference type="InterPro" id="IPR029063">
    <property type="entry name" value="SAM-dependent_MTases_sf"/>
</dbReference>
<dbReference type="GO" id="GO:0032259">
    <property type="term" value="P:methylation"/>
    <property type="evidence" value="ECO:0007669"/>
    <property type="project" value="UniProtKB-KW"/>
</dbReference>
<accession>A0ABW6SJL7</accession>
<evidence type="ECO:0000256" key="2">
    <source>
        <dbReference type="ARBA" id="ARBA00022603"/>
    </source>
</evidence>
<evidence type="ECO:0000313" key="7">
    <source>
        <dbReference type="Proteomes" id="UP001602013"/>
    </source>
</evidence>
<comment type="similarity">
    <text evidence="5">Belongs to the methyltransferase superfamily. Tam family.</text>
</comment>
<dbReference type="GO" id="GO:0030798">
    <property type="term" value="F:trans-aconitate 2-methyltransferase activity"/>
    <property type="evidence" value="ECO:0007669"/>
    <property type="project" value="UniProtKB-EC"/>
</dbReference>
<evidence type="ECO:0000256" key="3">
    <source>
        <dbReference type="ARBA" id="ARBA00022679"/>
    </source>
</evidence>
<dbReference type="HAMAP" id="MF_00560">
    <property type="entry name" value="Tran_acon_Me_trans"/>
    <property type="match status" value="1"/>
</dbReference>
<dbReference type="Pfam" id="PF13489">
    <property type="entry name" value="Methyltransf_23"/>
    <property type="match status" value="1"/>
</dbReference>
<keyword evidence="4 5" id="KW-0949">S-adenosyl-L-methionine</keyword>
<keyword evidence="3 5" id="KW-0808">Transferase</keyword>
<dbReference type="Gene3D" id="1.10.150.290">
    <property type="entry name" value="S-adenosyl-L-methionine-dependent methyltransferases"/>
    <property type="match status" value="1"/>
</dbReference>